<dbReference type="Proteomes" id="UP000594637">
    <property type="component" value="Chromosome"/>
</dbReference>
<evidence type="ECO:0000313" key="3">
    <source>
        <dbReference type="Proteomes" id="UP000594637"/>
    </source>
</evidence>
<dbReference type="InterPro" id="IPR021522">
    <property type="entry name" value="MctB"/>
</dbReference>
<evidence type="ECO:0000256" key="1">
    <source>
        <dbReference type="SAM" id="MobiDB-lite"/>
    </source>
</evidence>
<feature type="compositionally biased region" description="Basic and acidic residues" evidence="1">
    <location>
        <begin position="324"/>
        <end position="334"/>
    </location>
</feature>
<sequence length="334" mass="33570">MIDFRYHLVSLISVFLALAVGVVLGAGPLQNSLGTALNDQVTSLREDRNETRARLEATMSAVNERDEYILAAADALLPGTLEGRKIALVILPGALGEDIDAVSASLEQAGATVVGRVSLTSAWAQVSRATYRSTYSGSVAGYLDGVPATAEPNAILGRALAASLTRTDQNASTLTGMLTASAQGADPLMTVDAELTAPADGAVVIGPRASQATDEQAGATPTDAEDSAAWTQALVGLAAAPTLVLGSAEADTDLVAALRTAASPVATVDSVGQATATVSVPLAMAEALTGGHGHYGFDEGADMVMPAVATSVTPAAAQASTDLGRTRPAEGGEG</sequence>
<organism evidence="2 3">
    <name type="scientific">Actinomyces respiraculi</name>
    <dbReference type="NCBI Taxonomy" id="2744574"/>
    <lineage>
        <taxon>Bacteria</taxon>
        <taxon>Bacillati</taxon>
        <taxon>Actinomycetota</taxon>
        <taxon>Actinomycetes</taxon>
        <taxon>Actinomycetales</taxon>
        <taxon>Actinomycetaceae</taxon>
        <taxon>Actinomyces</taxon>
    </lineage>
</organism>
<name>A0A7T0LMT5_9ACTO</name>
<proteinExistence type="predicted"/>
<dbReference type="AlphaFoldDB" id="A0A7T0LMT5"/>
<dbReference type="GO" id="GO:0016020">
    <property type="term" value="C:membrane"/>
    <property type="evidence" value="ECO:0007669"/>
    <property type="project" value="InterPro"/>
</dbReference>
<gene>
    <name evidence="2" type="ORF">ID810_05380</name>
</gene>
<evidence type="ECO:0000313" key="2">
    <source>
        <dbReference type="EMBL" id="QPL06326.1"/>
    </source>
</evidence>
<dbReference type="Pfam" id="PF11382">
    <property type="entry name" value="MctB"/>
    <property type="match status" value="1"/>
</dbReference>
<protein>
    <submittedName>
        <fullName evidence="2">Copper transporter</fullName>
    </submittedName>
</protein>
<keyword evidence="3" id="KW-1185">Reference proteome</keyword>
<accession>A0A7T0LMT5</accession>
<dbReference type="RefSeq" id="WP_166858772.1">
    <property type="nucleotide sequence ID" value="NZ_CP063989.1"/>
</dbReference>
<dbReference type="GO" id="GO:0055070">
    <property type="term" value="P:copper ion homeostasis"/>
    <property type="evidence" value="ECO:0007669"/>
    <property type="project" value="InterPro"/>
</dbReference>
<dbReference type="KEGG" id="arep:ID810_05380"/>
<dbReference type="EMBL" id="CP063989">
    <property type="protein sequence ID" value="QPL06326.1"/>
    <property type="molecule type" value="Genomic_DNA"/>
</dbReference>
<reference evidence="2 3" key="1">
    <citation type="submission" date="2020-11" db="EMBL/GenBank/DDBJ databases">
        <title>Actinomyces sp. ZJ750.</title>
        <authorList>
            <person name="Zhou J."/>
        </authorList>
    </citation>
    <scope>NUCLEOTIDE SEQUENCE [LARGE SCALE GENOMIC DNA]</scope>
    <source>
        <strain evidence="2 3">ZJ750</strain>
    </source>
</reference>
<feature type="region of interest" description="Disordered" evidence="1">
    <location>
        <begin position="315"/>
        <end position="334"/>
    </location>
</feature>